<gene>
    <name evidence="2" type="ORF">ABNG02_02045</name>
    <name evidence="1" type="ORF">GCM10008994_01820</name>
</gene>
<comment type="caution">
    <text evidence="1">The sequence shown here is derived from an EMBL/GenBank/DDBJ whole genome shotgun (WGS) entry which is preliminary data.</text>
</comment>
<dbReference type="EMBL" id="BAAADQ010000001">
    <property type="protein sequence ID" value="GAA0530874.1"/>
    <property type="molecule type" value="Genomic_DNA"/>
</dbReference>
<dbReference type="AlphaFoldDB" id="A0AAV3SN91"/>
<name>A0AAV3SN91_9EURY</name>
<organism evidence="1 3">
    <name type="scientific">Halorubrum ejinorense</name>
    <dbReference type="NCBI Taxonomy" id="425309"/>
    <lineage>
        <taxon>Archaea</taxon>
        <taxon>Methanobacteriati</taxon>
        <taxon>Methanobacteriota</taxon>
        <taxon>Stenosarchaea group</taxon>
        <taxon>Halobacteria</taxon>
        <taxon>Halobacteriales</taxon>
        <taxon>Haloferacaceae</taxon>
        <taxon>Halorubrum</taxon>
    </lineage>
</organism>
<dbReference type="Proteomes" id="UP001501425">
    <property type="component" value="Unassembled WGS sequence"/>
</dbReference>
<reference evidence="1" key="1">
    <citation type="journal article" date="2014" name="Int. J. Syst. Evol. Microbiol.">
        <title>Complete genome sequence of Corynebacterium casei LMG S-19264T (=DSM 44701T), isolated from a smear-ripened cheese.</title>
        <authorList>
            <consortium name="US DOE Joint Genome Institute (JGI-PGF)"/>
            <person name="Walter F."/>
            <person name="Albersmeier A."/>
            <person name="Kalinowski J."/>
            <person name="Ruckert C."/>
        </authorList>
    </citation>
    <scope>NUCLEOTIDE SEQUENCE</scope>
    <source>
        <strain evidence="1">JCM 14265</strain>
    </source>
</reference>
<dbReference type="EMBL" id="JBEDNW010000001">
    <property type="protein sequence ID" value="MEZ3166105.1"/>
    <property type="molecule type" value="Genomic_DNA"/>
</dbReference>
<proteinExistence type="predicted"/>
<keyword evidence="4" id="KW-1185">Reference proteome</keyword>
<dbReference type="RefSeq" id="WP_343775692.1">
    <property type="nucleotide sequence ID" value="NZ_BAAADQ010000001.1"/>
</dbReference>
<evidence type="ECO:0000313" key="3">
    <source>
        <dbReference type="Proteomes" id="UP001501425"/>
    </source>
</evidence>
<evidence type="ECO:0000313" key="2">
    <source>
        <dbReference type="EMBL" id="MEZ3166105.1"/>
    </source>
</evidence>
<protein>
    <submittedName>
        <fullName evidence="1">Uncharacterized protein</fullName>
    </submittedName>
</protein>
<reference evidence="2 4" key="3">
    <citation type="submission" date="2024-06" db="EMBL/GenBank/DDBJ databases">
        <title>Halorubrum miltondacostae sp. nov., a potential PHA producer isolated from an inland solar saltern in Rio Maior, Portugal.</title>
        <authorList>
            <person name="Albuquerque L."/>
            <person name="Viver T."/>
            <person name="Barroso C."/>
            <person name="Claudino R."/>
            <person name="Galvan M."/>
            <person name="Simoes G."/>
            <person name="Lobo Da Cunha A."/>
            <person name="Egas C."/>
        </authorList>
    </citation>
    <scope>NUCLEOTIDE SEQUENCE [LARGE SCALE GENOMIC DNA]</scope>
    <source>
        <strain evidence="2 4">DSM 18646</strain>
    </source>
</reference>
<reference evidence="1" key="2">
    <citation type="submission" date="2023-12" db="EMBL/GenBank/DDBJ databases">
        <authorList>
            <person name="Sun Q."/>
            <person name="Inoue M."/>
        </authorList>
    </citation>
    <scope>NUCLEOTIDE SEQUENCE</scope>
    <source>
        <strain evidence="1">JCM 14265</strain>
    </source>
</reference>
<evidence type="ECO:0000313" key="4">
    <source>
        <dbReference type="Proteomes" id="UP001567571"/>
    </source>
</evidence>
<sequence>MRLEAAEGEDIFKLWMTDDDLDQLRRATVSYRDDVILQLGGFVGFRAFEIPQVKLTHVR</sequence>
<dbReference type="Proteomes" id="UP001567571">
    <property type="component" value="Unassembled WGS sequence"/>
</dbReference>
<accession>A0AAV3SN91</accession>
<evidence type="ECO:0000313" key="1">
    <source>
        <dbReference type="EMBL" id="GAA0530874.1"/>
    </source>
</evidence>